<evidence type="ECO:0000256" key="1">
    <source>
        <dbReference type="SAM" id="SignalP"/>
    </source>
</evidence>
<proteinExistence type="predicted"/>
<feature type="chain" id="PRO_5022763376" evidence="1">
    <location>
        <begin position="23"/>
        <end position="116"/>
    </location>
</feature>
<reference evidence="2 3" key="1">
    <citation type="journal article" date="2019" name="Nat. Ecol. Evol.">
        <title>Megaphylogeny resolves global patterns of mushroom evolution.</title>
        <authorList>
            <person name="Varga T."/>
            <person name="Krizsan K."/>
            <person name="Foldi C."/>
            <person name="Dima B."/>
            <person name="Sanchez-Garcia M."/>
            <person name="Sanchez-Ramirez S."/>
            <person name="Szollosi G.J."/>
            <person name="Szarkandi J.G."/>
            <person name="Papp V."/>
            <person name="Albert L."/>
            <person name="Andreopoulos W."/>
            <person name="Angelini C."/>
            <person name="Antonin V."/>
            <person name="Barry K.W."/>
            <person name="Bougher N.L."/>
            <person name="Buchanan P."/>
            <person name="Buyck B."/>
            <person name="Bense V."/>
            <person name="Catcheside P."/>
            <person name="Chovatia M."/>
            <person name="Cooper J."/>
            <person name="Damon W."/>
            <person name="Desjardin D."/>
            <person name="Finy P."/>
            <person name="Geml J."/>
            <person name="Haridas S."/>
            <person name="Hughes K."/>
            <person name="Justo A."/>
            <person name="Karasinski D."/>
            <person name="Kautmanova I."/>
            <person name="Kiss B."/>
            <person name="Kocsube S."/>
            <person name="Kotiranta H."/>
            <person name="LaButti K.M."/>
            <person name="Lechner B.E."/>
            <person name="Liimatainen K."/>
            <person name="Lipzen A."/>
            <person name="Lukacs Z."/>
            <person name="Mihaltcheva S."/>
            <person name="Morgado L.N."/>
            <person name="Niskanen T."/>
            <person name="Noordeloos M.E."/>
            <person name="Ohm R.A."/>
            <person name="Ortiz-Santana B."/>
            <person name="Ovrebo C."/>
            <person name="Racz N."/>
            <person name="Riley R."/>
            <person name="Savchenko A."/>
            <person name="Shiryaev A."/>
            <person name="Soop K."/>
            <person name="Spirin V."/>
            <person name="Szebenyi C."/>
            <person name="Tomsovsky M."/>
            <person name="Tulloss R.E."/>
            <person name="Uehling J."/>
            <person name="Grigoriev I.V."/>
            <person name="Vagvolgyi C."/>
            <person name="Papp T."/>
            <person name="Martin F.M."/>
            <person name="Miettinen O."/>
            <person name="Hibbett D.S."/>
            <person name="Nagy L.G."/>
        </authorList>
    </citation>
    <scope>NUCLEOTIDE SEQUENCE [LARGE SCALE GENOMIC DNA]</scope>
    <source>
        <strain evidence="2 3">CBS 309.79</strain>
    </source>
</reference>
<name>A0A5C3Q7T4_9AGAR</name>
<sequence>MCFISLMLPIAAIWLLLGLIKDKNIEKVTREYLPVTKKQECADRDWLMEEGWDGLDLDSISNDVSIAILRRVPTGVCSQVPAPAGEGEGCALSRVYRDKPQHLVPHLDLFVIWVTR</sequence>
<dbReference type="EMBL" id="ML178851">
    <property type="protein sequence ID" value="TFK97109.1"/>
    <property type="molecule type" value="Genomic_DNA"/>
</dbReference>
<feature type="signal peptide" evidence="1">
    <location>
        <begin position="1"/>
        <end position="22"/>
    </location>
</feature>
<keyword evidence="1" id="KW-0732">Signal</keyword>
<accession>A0A5C3Q7T4</accession>
<keyword evidence="3" id="KW-1185">Reference proteome</keyword>
<organism evidence="2 3">
    <name type="scientific">Pterulicium gracile</name>
    <dbReference type="NCBI Taxonomy" id="1884261"/>
    <lineage>
        <taxon>Eukaryota</taxon>
        <taxon>Fungi</taxon>
        <taxon>Dikarya</taxon>
        <taxon>Basidiomycota</taxon>
        <taxon>Agaricomycotina</taxon>
        <taxon>Agaricomycetes</taxon>
        <taxon>Agaricomycetidae</taxon>
        <taxon>Agaricales</taxon>
        <taxon>Pleurotineae</taxon>
        <taxon>Pterulaceae</taxon>
        <taxon>Pterulicium</taxon>
    </lineage>
</organism>
<dbReference type="Proteomes" id="UP000305067">
    <property type="component" value="Unassembled WGS sequence"/>
</dbReference>
<protein>
    <submittedName>
        <fullName evidence="2">Uncharacterized protein</fullName>
    </submittedName>
</protein>
<gene>
    <name evidence="2" type="ORF">BDV98DRAFT_585930</name>
</gene>
<evidence type="ECO:0000313" key="3">
    <source>
        <dbReference type="Proteomes" id="UP000305067"/>
    </source>
</evidence>
<dbReference type="AlphaFoldDB" id="A0A5C3Q7T4"/>
<evidence type="ECO:0000313" key="2">
    <source>
        <dbReference type="EMBL" id="TFK97109.1"/>
    </source>
</evidence>